<accession>A0A4P6K4A8</accession>
<dbReference type="RefSeq" id="WP_129893729.1">
    <property type="nucleotide sequence ID" value="NZ_CP035758.1"/>
</dbReference>
<proteinExistence type="predicted"/>
<protein>
    <submittedName>
        <fullName evidence="2">DNA-binding protein</fullName>
    </submittedName>
</protein>
<dbReference type="GO" id="GO:0003677">
    <property type="term" value="F:DNA binding"/>
    <property type="evidence" value="ECO:0007669"/>
    <property type="project" value="UniProtKB-KW"/>
</dbReference>
<dbReference type="EMBL" id="CP035758">
    <property type="protein sequence ID" value="QBD82660.1"/>
    <property type="molecule type" value="Genomic_DNA"/>
</dbReference>
<reference evidence="2 3" key="1">
    <citation type="submission" date="2019-01" db="EMBL/GenBank/DDBJ databases">
        <title>Ktedonosporobacter rubrisoli SCAWS-G2.</title>
        <authorList>
            <person name="Huang Y."/>
            <person name="Yan B."/>
        </authorList>
    </citation>
    <scope>NUCLEOTIDE SEQUENCE [LARGE SCALE GENOMIC DNA]</scope>
    <source>
        <strain evidence="2 3">SCAWS-G2</strain>
    </source>
</reference>
<gene>
    <name evidence="2" type="ORF">EPA93_44520</name>
</gene>
<dbReference type="Pfam" id="PF12728">
    <property type="entry name" value="HTH_17"/>
    <property type="match status" value="1"/>
</dbReference>
<keyword evidence="3" id="KW-1185">Reference proteome</keyword>
<name>A0A4P6K4A8_KTERU</name>
<organism evidence="2 3">
    <name type="scientific">Ktedonosporobacter rubrisoli</name>
    <dbReference type="NCBI Taxonomy" id="2509675"/>
    <lineage>
        <taxon>Bacteria</taxon>
        <taxon>Bacillati</taxon>
        <taxon>Chloroflexota</taxon>
        <taxon>Ktedonobacteria</taxon>
        <taxon>Ktedonobacterales</taxon>
        <taxon>Ktedonosporobacteraceae</taxon>
        <taxon>Ktedonosporobacter</taxon>
    </lineage>
</organism>
<keyword evidence="2" id="KW-0238">DNA-binding</keyword>
<sequence>MPIIIENEEYYTVEEACNFLGGITRDTLRRRATAYGIKKYTRGVTRRIYYRKSDLDTLNRPRLMNDSDDQ</sequence>
<evidence type="ECO:0000259" key="1">
    <source>
        <dbReference type="Pfam" id="PF12728"/>
    </source>
</evidence>
<evidence type="ECO:0000313" key="2">
    <source>
        <dbReference type="EMBL" id="QBD82660.1"/>
    </source>
</evidence>
<evidence type="ECO:0000313" key="3">
    <source>
        <dbReference type="Proteomes" id="UP000290365"/>
    </source>
</evidence>
<dbReference type="Proteomes" id="UP000290365">
    <property type="component" value="Chromosome"/>
</dbReference>
<dbReference type="AlphaFoldDB" id="A0A4P6K4A8"/>
<dbReference type="InterPro" id="IPR041657">
    <property type="entry name" value="HTH_17"/>
</dbReference>
<feature type="domain" description="Helix-turn-helix" evidence="1">
    <location>
        <begin position="10"/>
        <end position="57"/>
    </location>
</feature>
<dbReference type="KEGG" id="kbs:EPA93_44520"/>